<dbReference type="AlphaFoldDB" id="A0A0E9RTP5"/>
<reference evidence="1" key="2">
    <citation type="journal article" date="2015" name="Fish Shellfish Immunol.">
        <title>Early steps in the European eel (Anguilla anguilla)-Vibrio vulnificus interaction in the gills: Role of the RtxA13 toxin.</title>
        <authorList>
            <person name="Callol A."/>
            <person name="Pajuelo D."/>
            <person name="Ebbesson L."/>
            <person name="Teles M."/>
            <person name="MacKenzie S."/>
            <person name="Amaro C."/>
        </authorList>
    </citation>
    <scope>NUCLEOTIDE SEQUENCE</scope>
</reference>
<reference evidence="1" key="1">
    <citation type="submission" date="2014-11" db="EMBL/GenBank/DDBJ databases">
        <authorList>
            <person name="Amaro Gonzalez C."/>
        </authorList>
    </citation>
    <scope>NUCLEOTIDE SEQUENCE</scope>
</reference>
<accession>A0A0E9RTP5</accession>
<dbReference type="EMBL" id="GBXM01076772">
    <property type="protein sequence ID" value="JAH31805.1"/>
    <property type="molecule type" value="Transcribed_RNA"/>
</dbReference>
<evidence type="ECO:0000313" key="1">
    <source>
        <dbReference type="EMBL" id="JAH31805.1"/>
    </source>
</evidence>
<protein>
    <submittedName>
        <fullName evidence="1">Uncharacterized protein</fullName>
    </submittedName>
</protein>
<sequence length="25" mass="2800">MTWVNNLVTILVGVLSKARTTTLLR</sequence>
<name>A0A0E9RTP5_ANGAN</name>
<organism evidence="1">
    <name type="scientific">Anguilla anguilla</name>
    <name type="common">European freshwater eel</name>
    <name type="synonym">Muraena anguilla</name>
    <dbReference type="NCBI Taxonomy" id="7936"/>
    <lineage>
        <taxon>Eukaryota</taxon>
        <taxon>Metazoa</taxon>
        <taxon>Chordata</taxon>
        <taxon>Craniata</taxon>
        <taxon>Vertebrata</taxon>
        <taxon>Euteleostomi</taxon>
        <taxon>Actinopterygii</taxon>
        <taxon>Neopterygii</taxon>
        <taxon>Teleostei</taxon>
        <taxon>Anguilliformes</taxon>
        <taxon>Anguillidae</taxon>
        <taxon>Anguilla</taxon>
    </lineage>
</organism>
<proteinExistence type="predicted"/>